<evidence type="ECO:0008006" key="4">
    <source>
        <dbReference type="Google" id="ProtNLM"/>
    </source>
</evidence>
<evidence type="ECO:0000313" key="3">
    <source>
        <dbReference type="Proteomes" id="UP001235939"/>
    </source>
</evidence>
<dbReference type="PANTHER" id="PTHR46060:SF1">
    <property type="entry name" value="MARINER MOS1 TRANSPOSASE-LIKE PROTEIN"/>
    <property type="match status" value="1"/>
</dbReference>
<dbReference type="Gene3D" id="3.30.420.10">
    <property type="entry name" value="Ribonuclease H-like superfamily/Ribonuclease H"/>
    <property type="match status" value="1"/>
</dbReference>
<dbReference type="InterPro" id="IPR036397">
    <property type="entry name" value="RNaseH_sf"/>
</dbReference>
<evidence type="ECO:0000313" key="2">
    <source>
        <dbReference type="EMBL" id="UYV75522.1"/>
    </source>
</evidence>
<gene>
    <name evidence="2" type="ORF">LAZ67_13000474</name>
</gene>
<feature type="compositionally biased region" description="Basic and acidic residues" evidence="1">
    <location>
        <begin position="231"/>
        <end position="247"/>
    </location>
</feature>
<sequence>MISIFWDQKKKKGMIFIGTLEINYPINKAGSNLKNTPIKFHQDNARPHMALLILAKIVGYRWTLMSHPAYSPNLAPSYFYLFGREKRYYMERLREDVYSDSVLVDSSSSLSFIISSSFCRTMSRSRALASLDFNGVRPKAIEECGNRSDIQPALTRPNGCLLAMSFSTEWLPGYHQPIFIGLQSATIPRDLYGIDLTFDSWIAAILRHSTRETAIDGNFQKRRRNTTPDLDYNHYYRNSKTENSKPQ</sequence>
<dbReference type="PANTHER" id="PTHR46060">
    <property type="entry name" value="MARINER MOS1 TRANSPOSASE-LIKE PROTEIN"/>
    <property type="match status" value="1"/>
</dbReference>
<dbReference type="EMBL" id="CP092875">
    <property type="protein sequence ID" value="UYV75522.1"/>
    <property type="molecule type" value="Genomic_DNA"/>
</dbReference>
<reference evidence="2 3" key="1">
    <citation type="submission" date="2022-01" db="EMBL/GenBank/DDBJ databases">
        <title>A chromosomal length assembly of Cordylochernes scorpioides.</title>
        <authorList>
            <person name="Zeh D."/>
            <person name="Zeh J."/>
        </authorList>
    </citation>
    <scope>NUCLEOTIDE SEQUENCE [LARGE SCALE GENOMIC DNA]</scope>
    <source>
        <strain evidence="2">IN4F17</strain>
        <tissue evidence="2">Whole Body</tissue>
    </source>
</reference>
<protein>
    <recommendedName>
        <fullName evidence="4">Transposase</fullName>
    </recommendedName>
</protein>
<dbReference type="Proteomes" id="UP001235939">
    <property type="component" value="Chromosome 13"/>
</dbReference>
<proteinExistence type="predicted"/>
<dbReference type="InterPro" id="IPR052709">
    <property type="entry name" value="Transposase-MT_Hybrid"/>
</dbReference>
<keyword evidence="3" id="KW-1185">Reference proteome</keyword>
<name>A0ABY6L307_9ARAC</name>
<feature type="region of interest" description="Disordered" evidence="1">
    <location>
        <begin position="221"/>
        <end position="247"/>
    </location>
</feature>
<accession>A0ABY6L307</accession>
<organism evidence="2 3">
    <name type="scientific">Cordylochernes scorpioides</name>
    <dbReference type="NCBI Taxonomy" id="51811"/>
    <lineage>
        <taxon>Eukaryota</taxon>
        <taxon>Metazoa</taxon>
        <taxon>Ecdysozoa</taxon>
        <taxon>Arthropoda</taxon>
        <taxon>Chelicerata</taxon>
        <taxon>Arachnida</taxon>
        <taxon>Pseudoscorpiones</taxon>
        <taxon>Cheliferoidea</taxon>
        <taxon>Chernetidae</taxon>
        <taxon>Cordylochernes</taxon>
    </lineage>
</organism>
<evidence type="ECO:0000256" key="1">
    <source>
        <dbReference type="SAM" id="MobiDB-lite"/>
    </source>
</evidence>